<evidence type="ECO:0000256" key="1">
    <source>
        <dbReference type="SAM" id="MobiDB-lite"/>
    </source>
</evidence>
<dbReference type="OrthoDB" id="6155048at2759"/>
<keyword evidence="4" id="KW-1185">Reference proteome</keyword>
<feature type="domain" description="Mutator-like transposase" evidence="2">
    <location>
        <begin position="114"/>
        <end position="189"/>
    </location>
</feature>
<reference evidence="3" key="1">
    <citation type="submission" date="2022-01" db="EMBL/GenBank/DDBJ databases">
        <authorList>
            <person name="Braso-Vives M."/>
        </authorList>
    </citation>
    <scope>NUCLEOTIDE SEQUENCE</scope>
</reference>
<gene>
    <name evidence="3" type="primary">Hypp6726</name>
    <name evidence="3" type="ORF">BLAG_LOCUS5748</name>
</gene>
<feature type="compositionally biased region" description="Basic and acidic residues" evidence="1">
    <location>
        <begin position="316"/>
        <end position="354"/>
    </location>
</feature>
<sequence length="389" mass="44550">MEVFSPLFSGRNHPKYQAIDLLESMDRAAYPNDLRIFMEKTESVSSGGQSVGEGMDAKLEEKNKAYKAWHKGAPLAADWIRVFRNLDVLQEVSEGPRLPKLREDGRVLRFTIRACAKAQREHDERRPTCTGLFRASAREERTLGLATSEKLVCDRCGYGSSSQKFYDEIKRDGPGERTPVINMAAQVALTVRWLSLRSGRWVRKPGQASDISNTIFVGEVTKRNNVIANHLKIKTCRLCTFYRGHVPEPPPHKCSANTSQQALIRNEEESGEKMARDLLESNIRVADPEKFNSILDSARKNKRRFQQMYAARQEDIKERKKVKMEQRAEKTREQEAKKVQQDEDRTELLRKYDGPADNSDALDDFQEKQVDSNKSKHHLPQAEETQLSQ</sequence>
<protein>
    <submittedName>
        <fullName evidence="3">Hypp6726 protein</fullName>
    </submittedName>
</protein>
<dbReference type="Proteomes" id="UP000838412">
    <property type="component" value="Chromosome 12"/>
</dbReference>
<dbReference type="InterPro" id="IPR049012">
    <property type="entry name" value="Mutator_transp_dom"/>
</dbReference>
<accession>A0A8J9YVF1</accession>
<dbReference type="AlphaFoldDB" id="A0A8J9YVF1"/>
<proteinExistence type="predicted"/>
<name>A0A8J9YVF1_BRALA</name>
<feature type="compositionally biased region" description="Basic and acidic residues" evidence="1">
    <location>
        <begin position="365"/>
        <end position="374"/>
    </location>
</feature>
<evidence type="ECO:0000313" key="3">
    <source>
        <dbReference type="EMBL" id="CAH1242457.1"/>
    </source>
</evidence>
<organism evidence="3 4">
    <name type="scientific">Branchiostoma lanceolatum</name>
    <name type="common">Common lancelet</name>
    <name type="synonym">Amphioxus lanceolatum</name>
    <dbReference type="NCBI Taxonomy" id="7740"/>
    <lineage>
        <taxon>Eukaryota</taxon>
        <taxon>Metazoa</taxon>
        <taxon>Chordata</taxon>
        <taxon>Cephalochordata</taxon>
        <taxon>Leptocardii</taxon>
        <taxon>Amphioxiformes</taxon>
        <taxon>Branchiostomatidae</taxon>
        <taxon>Branchiostoma</taxon>
    </lineage>
</organism>
<dbReference type="Pfam" id="PF20700">
    <property type="entry name" value="Mutator"/>
    <property type="match status" value="1"/>
</dbReference>
<feature type="region of interest" description="Disordered" evidence="1">
    <location>
        <begin position="316"/>
        <end position="389"/>
    </location>
</feature>
<evidence type="ECO:0000259" key="2">
    <source>
        <dbReference type="Pfam" id="PF20700"/>
    </source>
</evidence>
<dbReference type="EMBL" id="OV696697">
    <property type="protein sequence ID" value="CAH1242457.1"/>
    <property type="molecule type" value="Genomic_DNA"/>
</dbReference>
<evidence type="ECO:0000313" key="4">
    <source>
        <dbReference type="Proteomes" id="UP000838412"/>
    </source>
</evidence>